<accession>A0A0E9VV77</accession>
<sequence>MIAVKGENSPPPQPMCGIHLDNSRQPCCSRTQLRSSQLNRGVIRWPN</sequence>
<evidence type="ECO:0000313" key="1">
    <source>
        <dbReference type="EMBL" id="JAH81976.1"/>
    </source>
</evidence>
<name>A0A0E9VV77_ANGAN</name>
<reference evidence="1" key="2">
    <citation type="journal article" date="2015" name="Fish Shellfish Immunol.">
        <title>Early steps in the European eel (Anguilla anguilla)-Vibrio vulnificus interaction in the gills: Role of the RtxA13 toxin.</title>
        <authorList>
            <person name="Callol A."/>
            <person name="Pajuelo D."/>
            <person name="Ebbesson L."/>
            <person name="Teles M."/>
            <person name="MacKenzie S."/>
            <person name="Amaro C."/>
        </authorList>
    </citation>
    <scope>NUCLEOTIDE SEQUENCE</scope>
</reference>
<dbReference type="AlphaFoldDB" id="A0A0E9VV77"/>
<proteinExistence type="predicted"/>
<dbReference type="EMBL" id="GBXM01026601">
    <property type="protein sequence ID" value="JAH81976.1"/>
    <property type="molecule type" value="Transcribed_RNA"/>
</dbReference>
<protein>
    <submittedName>
        <fullName evidence="1">Uncharacterized protein</fullName>
    </submittedName>
</protein>
<organism evidence="1">
    <name type="scientific">Anguilla anguilla</name>
    <name type="common">European freshwater eel</name>
    <name type="synonym">Muraena anguilla</name>
    <dbReference type="NCBI Taxonomy" id="7936"/>
    <lineage>
        <taxon>Eukaryota</taxon>
        <taxon>Metazoa</taxon>
        <taxon>Chordata</taxon>
        <taxon>Craniata</taxon>
        <taxon>Vertebrata</taxon>
        <taxon>Euteleostomi</taxon>
        <taxon>Actinopterygii</taxon>
        <taxon>Neopterygii</taxon>
        <taxon>Teleostei</taxon>
        <taxon>Anguilliformes</taxon>
        <taxon>Anguillidae</taxon>
        <taxon>Anguilla</taxon>
    </lineage>
</organism>
<reference evidence="1" key="1">
    <citation type="submission" date="2014-11" db="EMBL/GenBank/DDBJ databases">
        <authorList>
            <person name="Amaro Gonzalez C."/>
        </authorList>
    </citation>
    <scope>NUCLEOTIDE SEQUENCE</scope>
</reference>